<dbReference type="InterPro" id="IPR003658">
    <property type="entry name" value="Anti-sigma_ant"/>
</dbReference>
<name>A0ABN3PTR2_9ACTN</name>
<dbReference type="Gene3D" id="3.30.750.24">
    <property type="entry name" value="STAS domain"/>
    <property type="match status" value="1"/>
</dbReference>
<proteinExistence type="inferred from homology"/>
<dbReference type="NCBIfam" id="TIGR00377">
    <property type="entry name" value="ant_ant_sig"/>
    <property type="match status" value="1"/>
</dbReference>
<comment type="similarity">
    <text evidence="1 2">Belongs to the anti-sigma-factor antagonist family.</text>
</comment>
<evidence type="ECO:0000259" key="3">
    <source>
        <dbReference type="PROSITE" id="PS50801"/>
    </source>
</evidence>
<dbReference type="PROSITE" id="PS50801">
    <property type="entry name" value="STAS"/>
    <property type="match status" value="1"/>
</dbReference>
<comment type="caution">
    <text evidence="4">The sequence shown here is derived from an EMBL/GenBank/DDBJ whole genome shotgun (WGS) entry which is preliminary data.</text>
</comment>
<evidence type="ECO:0000256" key="1">
    <source>
        <dbReference type="ARBA" id="ARBA00009013"/>
    </source>
</evidence>
<dbReference type="InterPro" id="IPR002645">
    <property type="entry name" value="STAS_dom"/>
</dbReference>
<keyword evidence="5" id="KW-1185">Reference proteome</keyword>
<dbReference type="RefSeq" id="WP_344542931.1">
    <property type="nucleotide sequence ID" value="NZ_BAAATD010000005.1"/>
</dbReference>
<dbReference type="InterPro" id="IPR036513">
    <property type="entry name" value="STAS_dom_sf"/>
</dbReference>
<feature type="domain" description="STAS" evidence="3">
    <location>
        <begin position="11"/>
        <end position="120"/>
    </location>
</feature>
<dbReference type="PANTHER" id="PTHR33495">
    <property type="entry name" value="ANTI-SIGMA FACTOR ANTAGONIST TM_1081-RELATED-RELATED"/>
    <property type="match status" value="1"/>
</dbReference>
<dbReference type="PANTHER" id="PTHR33495:SF2">
    <property type="entry name" value="ANTI-SIGMA FACTOR ANTAGONIST TM_1081-RELATED"/>
    <property type="match status" value="1"/>
</dbReference>
<sequence>MTPSHATRKVETLSVLRRPAYTVARLRGELDLATAPSLRERLSAVPRTDTRLLILDLAAVSFCDATGLTVLTSVRRRASVLGVALVVAAPCPQLTKLLHATGLERDFTVRATVADALAWPLTRHAAVRPSCAKASVLR</sequence>
<evidence type="ECO:0000313" key="4">
    <source>
        <dbReference type="EMBL" id="GAA2602205.1"/>
    </source>
</evidence>
<reference evidence="4 5" key="1">
    <citation type="journal article" date="2019" name="Int. J. Syst. Evol. Microbiol.">
        <title>The Global Catalogue of Microorganisms (GCM) 10K type strain sequencing project: providing services to taxonomists for standard genome sequencing and annotation.</title>
        <authorList>
            <consortium name="The Broad Institute Genomics Platform"/>
            <consortium name="The Broad Institute Genome Sequencing Center for Infectious Disease"/>
            <person name="Wu L."/>
            <person name="Ma J."/>
        </authorList>
    </citation>
    <scope>NUCLEOTIDE SEQUENCE [LARGE SCALE GENOMIC DNA]</scope>
    <source>
        <strain evidence="4 5">JCM 6833</strain>
    </source>
</reference>
<dbReference type="CDD" id="cd07043">
    <property type="entry name" value="STAS_anti-anti-sigma_factors"/>
    <property type="match status" value="1"/>
</dbReference>
<accession>A0ABN3PTR2</accession>
<dbReference type="Pfam" id="PF01740">
    <property type="entry name" value="STAS"/>
    <property type="match status" value="1"/>
</dbReference>
<dbReference type="SUPFAM" id="SSF52091">
    <property type="entry name" value="SpoIIaa-like"/>
    <property type="match status" value="1"/>
</dbReference>
<gene>
    <name evidence="4" type="ORF">GCM10010411_40020</name>
</gene>
<evidence type="ECO:0000256" key="2">
    <source>
        <dbReference type="RuleBase" id="RU003749"/>
    </source>
</evidence>
<dbReference type="EMBL" id="BAAATD010000005">
    <property type="protein sequence ID" value="GAA2602205.1"/>
    <property type="molecule type" value="Genomic_DNA"/>
</dbReference>
<organism evidence="4 5">
    <name type="scientific">Actinomadura fulvescens</name>
    <dbReference type="NCBI Taxonomy" id="46160"/>
    <lineage>
        <taxon>Bacteria</taxon>
        <taxon>Bacillati</taxon>
        <taxon>Actinomycetota</taxon>
        <taxon>Actinomycetes</taxon>
        <taxon>Streptosporangiales</taxon>
        <taxon>Thermomonosporaceae</taxon>
        <taxon>Actinomadura</taxon>
    </lineage>
</organism>
<evidence type="ECO:0000313" key="5">
    <source>
        <dbReference type="Proteomes" id="UP001501509"/>
    </source>
</evidence>
<dbReference type="Proteomes" id="UP001501509">
    <property type="component" value="Unassembled WGS sequence"/>
</dbReference>
<protein>
    <recommendedName>
        <fullName evidence="2">Anti-sigma factor antagonist</fullName>
    </recommendedName>
</protein>